<dbReference type="RefSeq" id="WP_209148096.1">
    <property type="nucleotide sequence ID" value="NZ_JAGHKP010000004.1"/>
</dbReference>
<dbReference type="SUPFAM" id="SSF49464">
    <property type="entry name" value="Carboxypeptidase regulatory domain-like"/>
    <property type="match status" value="1"/>
</dbReference>
<dbReference type="Gene3D" id="2.170.130.10">
    <property type="entry name" value="TonB-dependent receptor, plug domain"/>
    <property type="match status" value="1"/>
</dbReference>
<evidence type="ECO:0000256" key="1">
    <source>
        <dbReference type="ARBA" id="ARBA00004571"/>
    </source>
</evidence>
<feature type="signal peptide" evidence="8">
    <location>
        <begin position="1"/>
        <end position="20"/>
    </location>
</feature>
<evidence type="ECO:0000313" key="11">
    <source>
        <dbReference type="Proteomes" id="UP000679126"/>
    </source>
</evidence>
<keyword evidence="6 7" id="KW-0998">Cell outer membrane</keyword>
<comment type="subcellular location">
    <subcellularLocation>
        <location evidence="1 7">Cell outer membrane</location>
        <topology evidence="1 7">Multi-pass membrane protein</topology>
    </subcellularLocation>
</comment>
<dbReference type="Pfam" id="PF07715">
    <property type="entry name" value="Plug"/>
    <property type="match status" value="1"/>
</dbReference>
<organism evidence="10 11">
    <name type="scientific">Chitinophaga chungangae</name>
    <dbReference type="NCBI Taxonomy" id="2821488"/>
    <lineage>
        <taxon>Bacteria</taxon>
        <taxon>Pseudomonadati</taxon>
        <taxon>Bacteroidota</taxon>
        <taxon>Chitinophagia</taxon>
        <taxon>Chitinophagales</taxon>
        <taxon>Chitinophagaceae</taxon>
        <taxon>Chitinophaga</taxon>
    </lineage>
</organism>
<dbReference type="InterPro" id="IPR039426">
    <property type="entry name" value="TonB-dep_rcpt-like"/>
</dbReference>
<evidence type="ECO:0000259" key="9">
    <source>
        <dbReference type="Pfam" id="PF07715"/>
    </source>
</evidence>
<evidence type="ECO:0000313" key="10">
    <source>
        <dbReference type="EMBL" id="MBO9154987.1"/>
    </source>
</evidence>
<evidence type="ECO:0000256" key="4">
    <source>
        <dbReference type="ARBA" id="ARBA00022692"/>
    </source>
</evidence>
<keyword evidence="5 7" id="KW-0472">Membrane</keyword>
<dbReference type="Pfam" id="PF13715">
    <property type="entry name" value="CarbopepD_reg_2"/>
    <property type="match status" value="1"/>
</dbReference>
<evidence type="ECO:0000256" key="5">
    <source>
        <dbReference type="ARBA" id="ARBA00023136"/>
    </source>
</evidence>
<dbReference type="NCBIfam" id="TIGR04056">
    <property type="entry name" value="OMP_RagA_SusC"/>
    <property type="match status" value="1"/>
</dbReference>
<dbReference type="EMBL" id="JAGHKP010000004">
    <property type="protein sequence ID" value="MBO9154987.1"/>
    <property type="molecule type" value="Genomic_DNA"/>
</dbReference>
<evidence type="ECO:0000256" key="6">
    <source>
        <dbReference type="ARBA" id="ARBA00023237"/>
    </source>
</evidence>
<feature type="chain" id="PRO_5045211108" evidence="8">
    <location>
        <begin position="21"/>
        <end position="1041"/>
    </location>
</feature>
<name>A0ABS3YK03_9BACT</name>
<keyword evidence="11" id="KW-1185">Reference proteome</keyword>
<comment type="caution">
    <text evidence="10">The sequence shown here is derived from an EMBL/GenBank/DDBJ whole genome shotgun (WGS) entry which is preliminary data.</text>
</comment>
<comment type="similarity">
    <text evidence="7">Belongs to the TonB-dependent receptor family.</text>
</comment>
<keyword evidence="4 7" id="KW-0812">Transmembrane</keyword>
<proteinExistence type="inferred from homology"/>
<keyword evidence="8" id="KW-0732">Signal</keyword>
<accession>A0ABS3YK03</accession>
<protein>
    <submittedName>
        <fullName evidence="10">TonB-dependent receptor</fullName>
    </submittedName>
</protein>
<gene>
    <name evidence="10" type="ORF">J7I43_22350</name>
</gene>
<dbReference type="InterPro" id="IPR023997">
    <property type="entry name" value="TonB-dep_OMP_SusC/RagA_CS"/>
</dbReference>
<dbReference type="InterPro" id="IPR037066">
    <property type="entry name" value="Plug_dom_sf"/>
</dbReference>
<keyword evidence="3 7" id="KW-1134">Transmembrane beta strand</keyword>
<dbReference type="Proteomes" id="UP000679126">
    <property type="component" value="Unassembled WGS sequence"/>
</dbReference>
<keyword evidence="2 7" id="KW-0813">Transport</keyword>
<dbReference type="NCBIfam" id="TIGR04057">
    <property type="entry name" value="SusC_RagA_signa"/>
    <property type="match status" value="1"/>
</dbReference>
<dbReference type="InterPro" id="IPR008969">
    <property type="entry name" value="CarboxyPept-like_regulatory"/>
</dbReference>
<keyword evidence="10" id="KW-0675">Receptor</keyword>
<dbReference type="InterPro" id="IPR036942">
    <property type="entry name" value="Beta-barrel_TonB_sf"/>
</dbReference>
<evidence type="ECO:0000256" key="2">
    <source>
        <dbReference type="ARBA" id="ARBA00022448"/>
    </source>
</evidence>
<dbReference type="SUPFAM" id="SSF56935">
    <property type="entry name" value="Porins"/>
    <property type="match status" value="1"/>
</dbReference>
<feature type="domain" description="TonB-dependent receptor plug" evidence="9">
    <location>
        <begin position="115"/>
        <end position="234"/>
    </location>
</feature>
<dbReference type="PROSITE" id="PS52016">
    <property type="entry name" value="TONB_DEPENDENT_REC_3"/>
    <property type="match status" value="1"/>
</dbReference>
<sequence>MHRILCLFTCLLLMTVGANAQSRVISGKITDATGASLPFVTVSIKGTSSGTISKQDGTYSLQVPATAKVLVFSTIGMKVKEVEIGDKTTVDVSLETGVNELEEFVAVAYGSQRKSAFTGSASVIGSEPLQARPVASFDKALQGLATGITVQSNSGQPGGNSTIRIRGASNFSTAQNAQPLFVIDGIAIAEGDYTQVQTTANILSTLDPKDIENITVLKDATASGLYGSRAANGVVVITTKKGRAGKSNINFSANNGWSSIAVDRHKMMGAAEYYKYWWDHFNAENLAAGDNAATAATKANTSTIDALQVNPYNNNQPLGAGGALSSGARLLYDTDWRDAVINQGRTEDYGLNVSGGTDKTKFYFGGSYFNQKGIVLASNFKRYSARINVEHAVTSFIKAGVNTTLSYTDQNTPAGAGGAANPIRFSEIVASVYPLYQLDADGNPIPDPTGDGFLYDYNAPLVKDYNPLGLAKYNIYRAKTVRGIFSPYVEVSFLKNFKFKTLGGVDYFDISETQYYNSDHGDGTSVQGRTVRYRPRNLDLTLTNTLSYDRQFGDHGVSVMVGQEALNQTYENNSLNGTTFPFNGIYELNAAATPVDVGTSTTEKRMLSWLSRINYSYADRYYLTGGVRRDGSSIFGSDYRYGTFWNVGGGWRIGRESFMAAQSWVDELKLKASYGTTGNDIIGSRYARLGLYGTGFNYNGLPGITYKQLENTKLQWETSKVLDIGLEFAFLRRFRGEIGYFNRHSTGVLIAQPLSMLTGFTTINTNFAAIRNKGWEFMVEATVFSTKDFNWTASANLTTTKNIILKMTKDTLIDPNASSKRWVVGKDRYMWFLPEWAGVDAADGRPQWYQDEIVNGQRTGKKITTKSYNAATRYELGSALPKFFGGFNNTFRYKDFDLSIYTYFSVGGKIYDNSYSQLMTNGNTPGQQLSPDMQRAWKKEGDVTDIPRFVLGNTDQGNNTSSRFLYDGSYARVKNINLGYQVPKSLLGRINVSNLRVYVSGENLFTWAKHKGVDPEMSIGGSADNDVPNVKTFTVGLNLGF</sequence>
<evidence type="ECO:0000256" key="8">
    <source>
        <dbReference type="SAM" id="SignalP"/>
    </source>
</evidence>
<evidence type="ECO:0000256" key="3">
    <source>
        <dbReference type="ARBA" id="ARBA00022452"/>
    </source>
</evidence>
<dbReference type="InterPro" id="IPR023996">
    <property type="entry name" value="TonB-dep_OMP_SusC/RagA"/>
</dbReference>
<reference evidence="11" key="1">
    <citation type="submission" date="2021-03" db="EMBL/GenBank/DDBJ databases">
        <title>Assistant Professor.</title>
        <authorList>
            <person name="Huq M.A."/>
        </authorList>
    </citation>
    <scope>NUCLEOTIDE SEQUENCE [LARGE SCALE GENOMIC DNA]</scope>
    <source>
        <strain evidence="11">MAH-28</strain>
    </source>
</reference>
<dbReference type="Gene3D" id="2.60.40.1120">
    <property type="entry name" value="Carboxypeptidase-like, regulatory domain"/>
    <property type="match status" value="1"/>
</dbReference>
<dbReference type="Gene3D" id="2.40.170.20">
    <property type="entry name" value="TonB-dependent receptor, beta-barrel domain"/>
    <property type="match status" value="1"/>
</dbReference>
<evidence type="ECO:0000256" key="7">
    <source>
        <dbReference type="PROSITE-ProRule" id="PRU01360"/>
    </source>
</evidence>
<dbReference type="InterPro" id="IPR012910">
    <property type="entry name" value="Plug_dom"/>
</dbReference>